<gene>
    <name evidence="9" type="ORF">DFO77_13911</name>
</gene>
<comment type="similarity">
    <text evidence="2 8">Belongs to the 4-toluene sulfonate uptake permease (TSUP) (TC 2.A.102) family.</text>
</comment>
<accession>A0A2T0XP50</accession>
<name>A0A2T0XP50_9BACT</name>
<keyword evidence="7 8" id="KW-0472">Membrane</keyword>
<evidence type="ECO:0000313" key="9">
    <source>
        <dbReference type="EMBL" id="RCW27009.1"/>
    </source>
</evidence>
<dbReference type="STRING" id="1168289.GCA_000259075_01308"/>
<sequence>MGVFAFILYNYFYQEKMEITDAILLVVAGLAAGVINTFAGSGSLITLPLLMFMGLPPAVANGTNRIGVVVQNLVATRNFLHQKELQPQKEWPLVIPTLFGSLLGALVAVEINEDILNYFIGGLLVVMFFVILLKPAAWIKGQADQVKTTRSRIINSIIFFFIGVYGGFIQAGVGLFLLAGLVLGACYNLVRANAVKVLMVLAFTIVALVVFITAGQIAWSYGLLLAAGNALGAWFASKNARKIGAKNIRYVLLAVVLISGLKVLGVF</sequence>
<evidence type="ECO:0000256" key="1">
    <source>
        <dbReference type="ARBA" id="ARBA00004651"/>
    </source>
</evidence>
<reference evidence="9 10" key="1">
    <citation type="submission" date="2018-07" db="EMBL/GenBank/DDBJ databases">
        <title>Freshwater and sediment microbial communities from various areas in North America, analyzing microbe dynamics in response to fracking.</title>
        <authorList>
            <person name="Lamendella R."/>
        </authorList>
    </citation>
    <scope>NUCLEOTIDE SEQUENCE [LARGE SCALE GENOMIC DNA]</scope>
    <source>
        <strain evidence="9 10">160A</strain>
    </source>
</reference>
<dbReference type="Proteomes" id="UP000252733">
    <property type="component" value="Unassembled WGS sequence"/>
</dbReference>
<dbReference type="PANTHER" id="PTHR30269">
    <property type="entry name" value="TRANSMEMBRANE PROTEIN YFCA"/>
    <property type="match status" value="1"/>
</dbReference>
<keyword evidence="4 8" id="KW-1003">Cell membrane</keyword>
<dbReference type="InterPro" id="IPR052017">
    <property type="entry name" value="TSUP"/>
</dbReference>
<comment type="subcellular location">
    <subcellularLocation>
        <location evidence="1 8">Cell membrane</location>
        <topology evidence="1 8">Multi-pass membrane protein</topology>
    </subcellularLocation>
</comment>
<keyword evidence="5 8" id="KW-0812">Transmembrane</keyword>
<dbReference type="PANTHER" id="PTHR30269:SF0">
    <property type="entry name" value="MEMBRANE TRANSPORTER PROTEIN YFCA-RELATED"/>
    <property type="match status" value="1"/>
</dbReference>
<proteinExistence type="inferred from homology"/>
<organism evidence="9 10">
    <name type="scientific">Marinilabilia salmonicolor</name>
    <dbReference type="NCBI Taxonomy" id="989"/>
    <lineage>
        <taxon>Bacteria</taxon>
        <taxon>Pseudomonadati</taxon>
        <taxon>Bacteroidota</taxon>
        <taxon>Bacteroidia</taxon>
        <taxon>Marinilabiliales</taxon>
        <taxon>Marinilabiliaceae</taxon>
        <taxon>Marinilabilia</taxon>
    </lineage>
</organism>
<keyword evidence="3" id="KW-0813">Transport</keyword>
<feature type="transmembrane region" description="Helical" evidence="8">
    <location>
        <begin position="157"/>
        <end position="183"/>
    </location>
</feature>
<protein>
    <recommendedName>
        <fullName evidence="8">Probable membrane transporter protein</fullName>
    </recommendedName>
</protein>
<evidence type="ECO:0000256" key="7">
    <source>
        <dbReference type="ARBA" id="ARBA00023136"/>
    </source>
</evidence>
<feature type="transmembrane region" description="Helical" evidence="8">
    <location>
        <begin position="116"/>
        <end position="137"/>
    </location>
</feature>
<dbReference type="GO" id="GO:0005886">
    <property type="term" value="C:plasma membrane"/>
    <property type="evidence" value="ECO:0007669"/>
    <property type="project" value="UniProtKB-SubCell"/>
</dbReference>
<evidence type="ECO:0000256" key="4">
    <source>
        <dbReference type="ARBA" id="ARBA00022475"/>
    </source>
</evidence>
<feature type="transmembrane region" description="Helical" evidence="8">
    <location>
        <begin position="195"/>
        <end position="212"/>
    </location>
</feature>
<dbReference type="Pfam" id="PF01925">
    <property type="entry name" value="TauE"/>
    <property type="match status" value="1"/>
</dbReference>
<evidence type="ECO:0000313" key="10">
    <source>
        <dbReference type="Proteomes" id="UP000252733"/>
    </source>
</evidence>
<evidence type="ECO:0000256" key="8">
    <source>
        <dbReference type="RuleBase" id="RU363041"/>
    </source>
</evidence>
<keyword evidence="10" id="KW-1185">Reference proteome</keyword>
<evidence type="ECO:0000256" key="5">
    <source>
        <dbReference type="ARBA" id="ARBA00022692"/>
    </source>
</evidence>
<dbReference type="EMBL" id="QPIZ01000039">
    <property type="protein sequence ID" value="RCW27009.1"/>
    <property type="molecule type" value="Genomic_DNA"/>
</dbReference>
<feature type="transmembrane region" description="Helical" evidence="8">
    <location>
        <begin position="91"/>
        <end position="109"/>
    </location>
</feature>
<evidence type="ECO:0000256" key="2">
    <source>
        <dbReference type="ARBA" id="ARBA00009142"/>
    </source>
</evidence>
<feature type="transmembrane region" description="Helical" evidence="8">
    <location>
        <begin position="22"/>
        <end position="47"/>
    </location>
</feature>
<evidence type="ECO:0000256" key="6">
    <source>
        <dbReference type="ARBA" id="ARBA00022989"/>
    </source>
</evidence>
<dbReference type="InterPro" id="IPR002781">
    <property type="entry name" value="TM_pro_TauE-like"/>
</dbReference>
<dbReference type="AlphaFoldDB" id="A0A2T0XP50"/>
<feature type="transmembrane region" description="Helical" evidence="8">
    <location>
        <begin position="248"/>
        <end position="266"/>
    </location>
</feature>
<comment type="caution">
    <text evidence="9">The sequence shown here is derived from an EMBL/GenBank/DDBJ whole genome shotgun (WGS) entry which is preliminary data.</text>
</comment>
<feature type="transmembrane region" description="Helical" evidence="8">
    <location>
        <begin position="218"/>
        <end position="236"/>
    </location>
</feature>
<keyword evidence="6 8" id="KW-1133">Transmembrane helix</keyword>
<evidence type="ECO:0000256" key="3">
    <source>
        <dbReference type="ARBA" id="ARBA00022448"/>
    </source>
</evidence>